<feature type="transmembrane region" description="Helical" evidence="13">
    <location>
        <begin position="340"/>
        <end position="358"/>
    </location>
</feature>
<evidence type="ECO:0000259" key="14">
    <source>
        <dbReference type="Pfam" id="PF00060"/>
    </source>
</evidence>
<evidence type="ECO:0000256" key="12">
    <source>
        <dbReference type="ARBA" id="ARBA00023303"/>
    </source>
</evidence>
<protein>
    <submittedName>
        <fullName evidence="16">Uncharacterized protein</fullName>
    </submittedName>
</protein>
<dbReference type="InterPro" id="IPR052192">
    <property type="entry name" value="Insect_Ionotropic_Sensory_Rcpt"/>
</dbReference>
<evidence type="ECO:0000256" key="1">
    <source>
        <dbReference type="ARBA" id="ARBA00004651"/>
    </source>
</evidence>
<dbReference type="PANTHER" id="PTHR42643:SF40">
    <property type="entry name" value="IONOTROPIC RECEPTOR 41A-RELATED"/>
    <property type="match status" value="1"/>
</dbReference>
<comment type="similarity">
    <text evidence="2">Belongs to the glutamate-gated ion channel (TC 1.A.10.1) family.</text>
</comment>
<dbReference type="PANTHER" id="PTHR42643">
    <property type="entry name" value="IONOTROPIC RECEPTOR 20A-RELATED"/>
    <property type="match status" value="1"/>
</dbReference>
<dbReference type="InterPro" id="IPR001320">
    <property type="entry name" value="Iontro_rcpt_C"/>
</dbReference>
<keyword evidence="8 13" id="KW-0472">Membrane</keyword>
<comment type="caution">
    <text evidence="16">The sequence shown here is derived from an EMBL/GenBank/DDBJ whole genome shotgun (WGS) entry which is preliminary data.</text>
</comment>
<keyword evidence="7" id="KW-0406">Ion transport</keyword>
<dbReference type="GO" id="GO:0050906">
    <property type="term" value="P:detection of stimulus involved in sensory perception"/>
    <property type="evidence" value="ECO:0007669"/>
    <property type="project" value="UniProtKB-ARBA"/>
</dbReference>
<evidence type="ECO:0000256" key="13">
    <source>
        <dbReference type="SAM" id="Phobius"/>
    </source>
</evidence>
<feature type="domain" description="Ionotropic glutamate receptor L-glutamate and glycine-binding" evidence="15">
    <location>
        <begin position="237"/>
        <end position="323"/>
    </location>
</feature>
<dbReference type="Pfam" id="PF10613">
    <property type="entry name" value="Lig_chan-Glu_bd"/>
    <property type="match status" value="1"/>
</dbReference>
<evidence type="ECO:0000259" key="15">
    <source>
        <dbReference type="Pfam" id="PF10613"/>
    </source>
</evidence>
<dbReference type="InterPro" id="IPR019594">
    <property type="entry name" value="Glu/Gly-bd"/>
</dbReference>
<keyword evidence="17" id="KW-1185">Reference proteome</keyword>
<dbReference type="Pfam" id="PF00060">
    <property type="entry name" value="Lig_chan"/>
    <property type="match status" value="1"/>
</dbReference>
<reference evidence="16" key="1">
    <citation type="journal article" date="2023" name="IScience">
        <title>Live-bearing cockroach genome reveals convergent evolutionary mechanisms linked to viviparity in insects and beyond.</title>
        <authorList>
            <person name="Fouks B."/>
            <person name="Harrison M.C."/>
            <person name="Mikhailova A.A."/>
            <person name="Marchal E."/>
            <person name="English S."/>
            <person name="Carruthers M."/>
            <person name="Jennings E.C."/>
            <person name="Chiamaka E.L."/>
            <person name="Frigard R.A."/>
            <person name="Pippel M."/>
            <person name="Attardo G.M."/>
            <person name="Benoit J.B."/>
            <person name="Bornberg-Bauer E."/>
            <person name="Tobe S.S."/>
        </authorList>
    </citation>
    <scope>NUCLEOTIDE SEQUENCE</scope>
    <source>
        <strain evidence="16">Stay&amp;Tobe</strain>
    </source>
</reference>
<evidence type="ECO:0000256" key="8">
    <source>
        <dbReference type="ARBA" id="ARBA00023136"/>
    </source>
</evidence>
<feature type="transmembrane region" description="Helical" evidence="13">
    <location>
        <begin position="414"/>
        <end position="437"/>
    </location>
</feature>
<keyword evidence="6 13" id="KW-1133">Transmembrane helix</keyword>
<sequence length="644" mass="74302">MSRQIVEKYFVDSKCVGLVTEDDTDIVELMTPLDKEFLHAHIPTTTLKNSRLLQTGFEEYEWDSLLVGLMDASCLAFIVHTSDIQFMVKTFARLFHSPLSHQRADRKFLYLPTQQVSDNEFDSNIRQLYRLREMDFMPDTVVAKVSTTLNSTSQTNYLFYSEESEENIQVELITHQFVGPDPTDAVLLDVWTSTHGFLHQTNIYPDKVTNLMGKQLSFTTILYPPLSAVYVNIDPPVYDGLEFQIMHAMAKKNNFTFKLVFKPDDWWGAIWKNGSGTGMSGHVSMDLADIGFGAIYLWENEYRFTDYSTVYFRTSLTAVLPKPKLLPGWMVPIHPFNENMWIAVAVSVFMCTTVLYVVSQSTTKLLGSGTGKTVVNMYSTWLECGFRTMGLLVLQVPPDERDWSTPRQVPMRHLVTWLILFFFVVTTGYSAGLASVLTLPKYEPPIETPVEMADRDVVWGGMDIAYVFFLQKSLDPKMRKLASNFIEANEEYLTKKAQTGEMGFVIERMLNGHFFLPTYVTEKTMKKLRVMKEDYVYGHCVYMIRKGSPYKNIINKIVHKVRDTGLVLYWEDRTVRRYMSTRRQHAVINSRKDMDNGPTRLMIRHVTGSFYLLFYGLSASLVIFIFEILIYHVLCKNNTFEINH</sequence>
<evidence type="ECO:0000256" key="2">
    <source>
        <dbReference type="ARBA" id="ARBA00008685"/>
    </source>
</evidence>
<dbReference type="GO" id="GO:0005886">
    <property type="term" value="C:plasma membrane"/>
    <property type="evidence" value="ECO:0007669"/>
    <property type="project" value="UniProtKB-SubCell"/>
</dbReference>
<evidence type="ECO:0000256" key="10">
    <source>
        <dbReference type="ARBA" id="ARBA00023180"/>
    </source>
</evidence>
<evidence type="ECO:0000313" key="17">
    <source>
        <dbReference type="Proteomes" id="UP001233999"/>
    </source>
</evidence>
<proteinExistence type="inferred from homology"/>
<dbReference type="Gene3D" id="1.10.287.70">
    <property type="match status" value="1"/>
</dbReference>
<name>A0AAD8ERB0_DIPPU</name>
<comment type="subcellular location">
    <subcellularLocation>
        <location evidence="1">Cell membrane</location>
        <topology evidence="1">Multi-pass membrane protein</topology>
    </subcellularLocation>
</comment>
<dbReference type="Gene3D" id="3.40.190.10">
    <property type="entry name" value="Periplasmic binding protein-like II"/>
    <property type="match status" value="1"/>
</dbReference>
<evidence type="ECO:0000256" key="7">
    <source>
        <dbReference type="ARBA" id="ARBA00023065"/>
    </source>
</evidence>
<feature type="domain" description="Ionotropic glutamate receptor C-terminal" evidence="14">
    <location>
        <begin position="339"/>
        <end position="617"/>
    </location>
</feature>
<evidence type="ECO:0000256" key="3">
    <source>
        <dbReference type="ARBA" id="ARBA00022448"/>
    </source>
</evidence>
<accession>A0AAD8ERB0</accession>
<evidence type="ECO:0000256" key="9">
    <source>
        <dbReference type="ARBA" id="ARBA00023170"/>
    </source>
</evidence>
<keyword evidence="4" id="KW-1003">Cell membrane</keyword>
<keyword evidence="10" id="KW-0325">Glycoprotein</keyword>
<dbReference type="Proteomes" id="UP001233999">
    <property type="component" value="Unassembled WGS sequence"/>
</dbReference>
<evidence type="ECO:0000256" key="5">
    <source>
        <dbReference type="ARBA" id="ARBA00022692"/>
    </source>
</evidence>
<dbReference type="SUPFAM" id="SSF53850">
    <property type="entry name" value="Periplasmic binding protein-like II"/>
    <property type="match status" value="1"/>
</dbReference>
<dbReference type="GO" id="GO:0015276">
    <property type="term" value="F:ligand-gated monoatomic ion channel activity"/>
    <property type="evidence" value="ECO:0007669"/>
    <property type="project" value="InterPro"/>
</dbReference>
<keyword evidence="3" id="KW-0813">Transport</keyword>
<feature type="transmembrane region" description="Helical" evidence="13">
    <location>
        <begin position="457"/>
        <end position="474"/>
    </location>
</feature>
<reference evidence="16" key="2">
    <citation type="submission" date="2023-05" db="EMBL/GenBank/DDBJ databases">
        <authorList>
            <person name="Fouks B."/>
        </authorList>
    </citation>
    <scope>NUCLEOTIDE SEQUENCE</scope>
    <source>
        <strain evidence="16">Stay&amp;Tobe</strain>
        <tissue evidence="16">Testes</tissue>
    </source>
</reference>
<keyword evidence="12" id="KW-0407">Ion channel</keyword>
<dbReference type="AlphaFoldDB" id="A0AAD8ERB0"/>
<gene>
    <name evidence="16" type="ORF">L9F63_010320</name>
</gene>
<organism evidence="16 17">
    <name type="scientific">Diploptera punctata</name>
    <name type="common">Pacific beetle cockroach</name>
    <dbReference type="NCBI Taxonomy" id="6984"/>
    <lineage>
        <taxon>Eukaryota</taxon>
        <taxon>Metazoa</taxon>
        <taxon>Ecdysozoa</taxon>
        <taxon>Arthropoda</taxon>
        <taxon>Hexapoda</taxon>
        <taxon>Insecta</taxon>
        <taxon>Pterygota</taxon>
        <taxon>Neoptera</taxon>
        <taxon>Polyneoptera</taxon>
        <taxon>Dictyoptera</taxon>
        <taxon>Blattodea</taxon>
        <taxon>Blaberoidea</taxon>
        <taxon>Blaberidae</taxon>
        <taxon>Diplopterinae</taxon>
        <taxon>Diploptera</taxon>
    </lineage>
</organism>
<evidence type="ECO:0000256" key="11">
    <source>
        <dbReference type="ARBA" id="ARBA00023286"/>
    </source>
</evidence>
<evidence type="ECO:0000313" key="16">
    <source>
        <dbReference type="EMBL" id="KAJ9599189.1"/>
    </source>
</evidence>
<evidence type="ECO:0000256" key="4">
    <source>
        <dbReference type="ARBA" id="ARBA00022475"/>
    </source>
</evidence>
<keyword evidence="5 13" id="KW-0812">Transmembrane</keyword>
<dbReference type="EMBL" id="JASPKZ010000828">
    <property type="protein sequence ID" value="KAJ9599189.1"/>
    <property type="molecule type" value="Genomic_DNA"/>
</dbReference>
<evidence type="ECO:0000256" key="6">
    <source>
        <dbReference type="ARBA" id="ARBA00022989"/>
    </source>
</evidence>
<feature type="transmembrane region" description="Helical" evidence="13">
    <location>
        <begin position="610"/>
        <end position="634"/>
    </location>
</feature>
<keyword evidence="11" id="KW-1071">Ligand-gated ion channel</keyword>
<keyword evidence="9" id="KW-0675">Receptor</keyword>